<keyword evidence="2 7" id="KW-0489">Methyltransferase</keyword>
<feature type="domain" description="Hcy-binding" evidence="8">
    <location>
        <begin position="1"/>
        <end position="281"/>
    </location>
</feature>
<dbReference type="Gene3D" id="3.20.20.330">
    <property type="entry name" value="Homocysteine-binding-like domain"/>
    <property type="match status" value="1"/>
</dbReference>
<dbReference type="SUPFAM" id="SSF82282">
    <property type="entry name" value="Homocysteine S-methyltransferase"/>
    <property type="match status" value="1"/>
</dbReference>
<keyword evidence="6" id="KW-0170">Cobalt</keyword>
<evidence type="ECO:0000259" key="8">
    <source>
        <dbReference type="PROSITE" id="PS50970"/>
    </source>
</evidence>
<dbReference type="GO" id="GO:0005829">
    <property type="term" value="C:cytosol"/>
    <property type="evidence" value="ECO:0007669"/>
    <property type="project" value="TreeGrafter"/>
</dbReference>
<comment type="similarity">
    <text evidence="1">Belongs to the vitamin-B12 dependent methionine synthase family.</text>
</comment>
<dbReference type="GO" id="GO:0050667">
    <property type="term" value="P:homocysteine metabolic process"/>
    <property type="evidence" value="ECO:0007669"/>
    <property type="project" value="TreeGrafter"/>
</dbReference>
<protein>
    <submittedName>
        <fullName evidence="9">Homocysteine S-methyltransferase family protein</fullName>
    </submittedName>
</protein>
<dbReference type="InterPro" id="IPR003726">
    <property type="entry name" value="HCY_dom"/>
</dbReference>
<feature type="binding site" evidence="7">
    <location>
        <position position="266"/>
    </location>
    <ligand>
        <name>Zn(2+)</name>
        <dbReference type="ChEBI" id="CHEBI:29105"/>
    </ligand>
</feature>
<dbReference type="EMBL" id="DVJN01000066">
    <property type="protein sequence ID" value="HIS92043.1"/>
    <property type="molecule type" value="Genomic_DNA"/>
</dbReference>
<dbReference type="PROSITE" id="PS50970">
    <property type="entry name" value="HCY"/>
    <property type="match status" value="1"/>
</dbReference>
<reference evidence="9" key="1">
    <citation type="submission" date="2020-10" db="EMBL/GenBank/DDBJ databases">
        <authorList>
            <person name="Gilroy R."/>
        </authorList>
    </citation>
    <scope>NUCLEOTIDE SEQUENCE</scope>
    <source>
        <strain evidence="9">13766</strain>
    </source>
</reference>
<dbReference type="Pfam" id="PF02574">
    <property type="entry name" value="S-methyl_trans"/>
    <property type="match status" value="1"/>
</dbReference>
<feature type="binding site" evidence="7">
    <location>
        <position position="267"/>
    </location>
    <ligand>
        <name>Zn(2+)</name>
        <dbReference type="ChEBI" id="CHEBI:29105"/>
    </ligand>
</feature>
<evidence type="ECO:0000313" key="10">
    <source>
        <dbReference type="Proteomes" id="UP000824140"/>
    </source>
</evidence>
<sequence length="379" mass="39725">MNDFLARLQSGGLLFDGSMGALIEARGVATNCPALLNAENPALIRAIHQDYRAAGADVSIANTFGANPIKLRALGLENRLDELIEKGVALAREAGNFALLDIGPTGQFLRPAGTIGLEEMIQVFRACAQAGARAGADGIIIETMADAGECRAAVIAARETGLPVIASMTFEKNARTLTGNPPECCALILEHAGADALGINCSGGPEEMLEPLRRMRAVSNLPIVVQPNAGLPALVDGRAVYPYAPEAMAQAMARLAENGANAIGGCCGTRPEHISAMRPIACPAPEKRALPRYIASARQWLREEDIRAGRAEDADALLDLDGDANAAVLSLEGLDGEAAIETVEEAQMLSPLPLLFERGVSARTLLHYTGVPGACPMDM</sequence>
<gene>
    <name evidence="9" type="ORF">IAA84_03400</name>
</gene>
<organism evidence="9 10">
    <name type="scientific">Candidatus Alectryocaccomicrobium excrementavium</name>
    <dbReference type="NCBI Taxonomy" id="2840668"/>
    <lineage>
        <taxon>Bacteria</taxon>
        <taxon>Bacillati</taxon>
        <taxon>Bacillota</taxon>
        <taxon>Clostridia</taxon>
        <taxon>Candidatus Alectryocaccomicrobium</taxon>
    </lineage>
</organism>
<accession>A0A9D1FYR2</accession>
<dbReference type="GO" id="GO:0008705">
    <property type="term" value="F:methionine synthase activity"/>
    <property type="evidence" value="ECO:0007669"/>
    <property type="project" value="TreeGrafter"/>
</dbReference>
<dbReference type="InterPro" id="IPR036589">
    <property type="entry name" value="HCY_dom_sf"/>
</dbReference>
<keyword evidence="5 7" id="KW-0479">Metal-binding</keyword>
<name>A0A9D1FYR2_9FIRM</name>
<comment type="cofactor">
    <cofactor evidence="7">
        <name>Zn(2+)</name>
        <dbReference type="ChEBI" id="CHEBI:29105"/>
    </cofactor>
</comment>
<proteinExistence type="inferred from homology"/>
<evidence type="ECO:0000256" key="2">
    <source>
        <dbReference type="ARBA" id="ARBA00022603"/>
    </source>
</evidence>
<evidence type="ECO:0000256" key="3">
    <source>
        <dbReference type="ARBA" id="ARBA00022679"/>
    </source>
</evidence>
<dbReference type="Proteomes" id="UP000824140">
    <property type="component" value="Unassembled WGS sequence"/>
</dbReference>
<dbReference type="PANTHER" id="PTHR45833:SF1">
    <property type="entry name" value="METHIONINE SYNTHASE"/>
    <property type="match status" value="1"/>
</dbReference>
<evidence type="ECO:0000256" key="1">
    <source>
        <dbReference type="ARBA" id="ARBA00010398"/>
    </source>
</evidence>
<comment type="caution">
    <text evidence="9">The sequence shown here is derived from an EMBL/GenBank/DDBJ whole genome shotgun (WGS) entry which is preliminary data.</text>
</comment>
<evidence type="ECO:0000313" key="9">
    <source>
        <dbReference type="EMBL" id="HIS92043.1"/>
    </source>
</evidence>
<evidence type="ECO:0000256" key="4">
    <source>
        <dbReference type="ARBA" id="ARBA00022691"/>
    </source>
</evidence>
<dbReference type="PANTHER" id="PTHR45833">
    <property type="entry name" value="METHIONINE SYNTHASE"/>
    <property type="match status" value="1"/>
</dbReference>
<dbReference type="InterPro" id="IPR050554">
    <property type="entry name" value="Met_Synthase/Corrinoid"/>
</dbReference>
<dbReference type="AlphaFoldDB" id="A0A9D1FYR2"/>
<keyword evidence="7" id="KW-0862">Zinc</keyword>
<keyword evidence="3 7" id="KW-0808">Transferase</keyword>
<dbReference type="GO" id="GO:0032259">
    <property type="term" value="P:methylation"/>
    <property type="evidence" value="ECO:0007669"/>
    <property type="project" value="UniProtKB-KW"/>
</dbReference>
<evidence type="ECO:0000256" key="6">
    <source>
        <dbReference type="ARBA" id="ARBA00023285"/>
    </source>
</evidence>
<evidence type="ECO:0000256" key="5">
    <source>
        <dbReference type="ARBA" id="ARBA00022723"/>
    </source>
</evidence>
<evidence type="ECO:0000256" key="7">
    <source>
        <dbReference type="PROSITE-ProRule" id="PRU00333"/>
    </source>
</evidence>
<keyword evidence="4" id="KW-0949">S-adenosyl-L-methionine</keyword>
<reference evidence="9" key="2">
    <citation type="journal article" date="2021" name="PeerJ">
        <title>Extensive microbial diversity within the chicken gut microbiome revealed by metagenomics and culture.</title>
        <authorList>
            <person name="Gilroy R."/>
            <person name="Ravi A."/>
            <person name="Getino M."/>
            <person name="Pursley I."/>
            <person name="Horton D.L."/>
            <person name="Alikhan N.F."/>
            <person name="Baker D."/>
            <person name="Gharbi K."/>
            <person name="Hall N."/>
            <person name="Watson M."/>
            <person name="Adriaenssens E.M."/>
            <person name="Foster-Nyarko E."/>
            <person name="Jarju S."/>
            <person name="Secka A."/>
            <person name="Antonio M."/>
            <person name="Oren A."/>
            <person name="Chaudhuri R.R."/>
            <person name="La Ragione R."/>
            <person name="Hildebrand F."/>
            <person name="Pallen M.J."/>
        </authorList>
    </citation>
    <scope>NUCLEOTIDE SEQUENCE</scope>
    <source>
        <strain evidence="9">13766</strain>
    </source>
</reference>
<feature type="binding site" evidence="7">
    <location>
        <position position="201"/>
    </location>
    <ligand>
        <name>Zn(2+)</name>
        <dbReference type="ChEBI" id="CHEBI:29105"/>
    </ligand>
</feature>
<dbReference type="GO" id="GO:0046872">
    <property type="term" value="F:metal ion binding"/>
    <property type="evidence" value="ECO:0007669"/>
    <property type="project" value="UniProtKB-KW"/>
</dbReference>
<dbReference type="GO" id="GO:0046653">
    <property type="term" value="P:tetrahydrofolate metabolic process"/>
    <property type="evidence" value="ECO:0007669"/>
    <property type="project" value="TreeGrafter"/>
</dbReference>